<dbReference type="SUPFAM" id="SSF51206">
    <property type="entry name" value="cAMP-binding domain-like"/>
    <property type="match status" value="1"/>
</dbReference>
<protein>
    <submittedName>
        <fullName evidence="2">Cyclic nucleotide-binding domain protein</fullName>
    </submittedName>
</protein>
<proteinExistence type="predicted"/>
<dbReference type="Pfam" id="PF00027">
    <property type="entry name" value="cNMP_binding"/>
    <property type="match status" value="1"/>
</dbReference>
<reference evidence="2 3" key="4">
    <citation type="journal article" date="2011" name="BMC Genomics">
        <title>Genome-wide protein localization prediction strategies for gram negative bacteria.</title>
        <authorList>
            <person name="Romine M.F."/>
        </authorList>
    </citation>
    <scope>NUCLEOTIDE SEQUENCE [LARGE SCALE GENOMIC DNA]</scope>
    <source>
        <strain evidence="3">ATCC 700550 / JCM 31522 / CIP 106686 / LMG 19005 / NCIMB 14063 / MR-1</strain>
    </source>
</reference>
<reference evidence="2 3" key="3">
    <citation type="journal article" date="2008" name="Appl. Environ. Microbiol.">
        <title>Identification of mobile elements and pseudogenes in the Shewanella oneidensis MR-1 genome.</title>
        <authorList>
            <person name="Romine M.F."/>
            <person name="Carlson T.S."/>
            <person name="Norbeck A.D."/>
            <person name="McCue L.A."/>
            <person name="Lipton M.S."/>
        </authorList>
    </citation>
    <scope>NUCLEOTIDE SEQUENCE [LARGE SCALE GENOMIC DNA]</scope>
    <source>
        <strain evidence="3">ATCC 700550 / JCM 31522 / CIP 106686 / LMG 19005 / NCIMB 14063 / MR-1</strain>
    </source>
</reference>
<dbReference type="EMBL" id="AE014299">
    <property type="protein sequence ID" value="AAN54643.2"/>
    <property type="molecule type" value="Genomic_DNA"/>
</dbReference>
<dbReference type="InterPro" id="IPR000595">
    <property type="entry name" value="cNMP-bd_dom"/>
</dbReference>
<organism evidence="2 3">
    <name type="scientific">Shewanella oneidensis (strain ATCC 700550 / JCM 31522 / CIP 106686 / LMG 19005 / NCIMB 14063 / MR-1)</name>
    <dbReference type="NCBI Taxonomy" id="211586"/>
    <lineage>
        <taxon>Bacteria</taxon>
        <taxon>Pseudomonadati</taxon>
        <taxon>Pseudomonadota</taxon>
        <taxon>Gammaproteobacteria</taxon>
        <taxon>Alteromonadales</taxon>
        <taxon>Shewanellaceae</taxon>
        <taxon>Shewanella</taxon>
    </lineage>
</organism>
<evidence type="ECO:0000259" key="1">
    <source>
        <dbReference type="Pfam" id="PF00027"/>
    </source>
</evidence>
<accession>Q8EGL5</accession>
<dbReference type="OrthoDB" id="9798104at2"/>
<dbReference type="Gene3D" id="2.60.120.10">
    <property type="entry name" value="Jelly Rolls"/>
    <property type="match status" value="1"/>
</dbReference>
<dbReference type="PATRIC" id="fig|1028802.3.peg.1921"/>
<dbReference type="PaxDb" id="211586-SO_1586"/>
<dbReference type="HOGENOM" id="CLU_075053_9_1_6"/>
<name>Q8EGL5_SHEON</name>
<evidence type="ECO:0000313" key="3">
    <source>
        <dbReference type="Proteomes" id="UP000008186"/>
    </source>
</evidence>
<dbReference type="BioCyc" id="SONE211586:G1GMP-1459-MONOMER"/>
<feature type="domain" description="Cyclic nucleotide-binding" evidence="1">
    <location>
        <begin position="47"/>
        <end position="126"/>
    </location>
</feature>
<dbReference type="GO" id="GO:0005829">
    <property type="term" value="C:cytosol"/>
    <property type="evidence" value="ECO:0000318"/>
    <property type="project" value="GO_Central"/>
</dbReference>
<dbReference type="CDD" id="cd00038">
    <property type="entry name" value="CAP_ED"/>
    <property type="match status" value="1"/>
</dbReference>
<dbReference type="KEGG" id="son:SO_1586"/>
<dbReference type="Proteomes" id="UP000008186">
    <property type="component" value="Chromosome"/>
</dbReference>
<dbReference type="DNASU" id="1169388"/>
<dbReference type="GO" id="GO:0003700">
    <property type="term" value="F:DNA-binding transcription factor activity"/>
    <property type="evidence" value="ECO:0000318"/>
    <property type="project" value="GO_Central"/>
</dbReference>
<dbReference type="FunFam" id="2.60.120.10:FF:000237">
    <property type="entry name" value="Transcription regulator, Crp family"/>
    <property type="match status" value="1"/>
</dbReference>
<dbReference type="eggNOG" id="COG0664">
    <property type="taxonomic scope" value="Bacteria"/>
</dbReference>
<evidence type="ECO:0000313" key="2">
    <source>
        <dbReference type="EMBL" id="AAN54643.2"/>
    </source>
</evidence>
<dbReference type="AlphaFoldDB" id="Q8EGL5"/>
<dbReference type="STRING" id="211586.SO_1586"/>
<keyword evidence="3" id="KW-1185">Reference proteome</keyword>
<reference evidence="2 3" key="2">
    <citation type="journal article" date="2005" name="Proteomics">
        <title>Global detection and characterization of hypothetical proteins in Shewanella oneidensis MR-1 using LC-MS based proteomics.</title>
        <authorList>
            <person name="Elias D.A."/>
            <person name="Monroe M.E."/>
            <person name="Marshall M.J."/>
            <person name="Romine M.F."/>
            <person name="Belieav A.S."/>
            <person name="Fredrickson J.K."/>
            <person name="Anderson G.A."/>
            <person name="Smith R.D."/>
            <person name="Lipton M.S."/>
        </authorList>
    </citation>
    <scope>NUCLEOTIDE SEQUENCE [LARGE SCALE GENOMIC DNA]</scope>
    <source>
        <strain evidence="3">ATCC 700550 / JCM 31522 / CIP 106686 / LMG 19005 / NCIMB 14063 / MR-1</strain>
    </source>
</reference>
<sequence length="202" mass="23107">MTVLSAFTPQSATELAIKPLWQYLLSLGAKPAALTPLLTQARILEPQPNELLLSQGEQQTSAYYVVDGIVRACHYAQEGTERCKEFYFEGELCFLYISWLKQEVAPYQLEAVTRCKLVQMPLSILDDAGMQGVQLALLKQQLLYKEQKEAFLLLNTPEQRYLYLLEHFPLWVARLTHAQLANYIGITAISLSRIRKRLQDSR</sequence>
<dbReference type="InterPro" id="IPR018490">
    <property type="entry name" value="cNMP-bd_dom_sf"/>
</dbReference>
<reference evidence="2 3" key="1">
    <citation type="journal article" date="2002" name="Nat. Biotechnol.">
        <title>Genome sequence of the dissimilatory metal ion-reducing bacterium Shewanella oneidensis.</title>
        <authorList>
            <person name="Heidelberg J.F."/>
            <person name="Paulsen I.T."/>
            <person name="Nelson K.E."/>
            <person name="Gaidos E.J."/>
            <person name="Nelson W.C."/>
            <person name="Read T.D."/>
            <person name="Eisen J.A."/>
            <person name="Seshadri R."/>
            <person name="Ward N."/>
            <person name="Methe B."/>
            <person name="Clayton R.A."/>
            <person name="Meyer T."/>
            <person name="Tsapin A."/>
            <person name="Scott J."/>
            <person name="Beanan M."/>
            <person name="Brinkac L."/>
            <person name="Daugherty S."/>
            <person name="DeBoy R.T."/>
            <person name="Dodson R.J."/>
            <person name="Durkin A.S."/>
            <person name="Haft D.H."/>
            <person name="Kolonay J.F."/>
            <person name="Madupu R."/>
            <person name="Peterson J.D."/>
            <person name="Umayam L.A."/>
            <person name="White O."/>
            <person name="Wolf A.M."/>
            <person name="Vamathevan J."/>
            <person name="Weidman J."/>
            <person name="Impraim M."/>
            <person name="Lee K."/>
            <person name="Berry K."/>
            <person name="Lee C."/>
            <person name="Mueller J."/>
            <person name="Khouri H."/>
            <person name="Gill J."/>
            <person name="Utterback T.R."/>
            <person name="McDonald L.A."/>
            <person name="Feldblyum T.V."/>
            <person name="Smith H.O."/>
            <person name="Venter J.C."/>
            <person name="Nealson K.H."/>
            <person name="Fraser C.M."/>
        </authorList>
    </citation>
    <scope>NUCLEOTIDE SEQUENCE [LARGE SCALE GENOMIC DNA]</scope>
    <source>
        <strain evidence="3">ATCC 700550 / JCM 31522 / CIP 106686 / LMG 19005 / NCIMB 14063 / MR-1</strain>
    </source>
</reference>
<dbReference type="InterPro" id="IPR014710">
    <property type="entry name" value="RmlC-like_jellyroll"/>
</dbReference>
<gene>
    <name evidence="2" type="ordered locus">SO_1586</name>
</gene>